<dbReference type="PIRSF" id="PIRSF024534">
    <property type="entry name" value="ThiW"/>
    <property type="match status" value="1"/>
</dbReference>
<dbReference type="Gene3D" id="1.10.1760.20">
    <property type="match status" value="1"/>
</dbReference>
<dbReference type="RefSeq" id="WP_074753773.1">
    <property type="nucleotide sequence ID" value="NZ_FOGJ01000001.1"/>
</dbReference>
<feature type="transmembrane region" description="Helical" evidence="1">
    <location>
        <begin position="41"/>
        <end position="60"/>
    </location>
</feature>
<gene>
    <name evidence="2" type="ORF">SAMN04487884_101163</name>
</gene>
<dbReference type="Pfam" id="PF09512">
    <property type="entry name" value="ThiW"/>
    <property type="match status" value="1"/>
</dbReference>
<keyword evidence="1" id="KW-0472">Membrane</keyword>
<dbReference type="Proteomes" id="UP000182584">
    <property type="component" value="Unassembled WGS sequence"/>
</dbReference>
<organism evidence="2 3">
    <name type="scientific">Butyrivibrio fibrisolvens</name>
    <dbReference type="NCBI Taxonomy" id="831"/>
    <lineage>
        <taxon>Bacteria</taxon>
        <taxon>Bacillati</taxon>
        <taxon>Bacillota</taxon>
        <taxon>Clostridia</taxon>
        <taxon>Lachnospirales</taxon>
        <taxon>Lachnospiraceae</taxon>
        <taxon>Butyrivibrio</taxon>
    </lineage>
</organism>
<proteinExistence type="predicted"/>
<dbReference type="EMBL" id="FOGJ01000001">
    <property type="protein sequence ID" value="SER02347.1"/>
    <property type="molecule type" value="Genomic_DNA"/>
</dbReference>
<keyword evidence="1" id="KW-0812">Transmembrane</keyword>
<accession>A0A1H9KTY5</accession>
<dbReference type="OrthoDB" id="5516776at2"/>
<dbReference type="AlphaFoldDB" id="A0A1H9KTY5"/>
<keyword evidence="1" id="KW-1133">Transmembrane helix</keyword>
<evidence type="ECO:0000313" key="3">
    <source>
        <dbReference type="Proteomes" id="UP000182584"/>
    </source>
</evidence>
<name>A0A1H9KTY5_BUTFI</name>
<evidence type="ECO:0000313" key="2">
    <source>
        <dbReference type="EMBL" id="SER02347.1"/>
    </source>
</evidence>
<reference evidence="2 3" key="1">
    <citation type="submission" date="2016-10" db="EMBL/GenBank/DDBJ databases">
        <authorList>
            <person name="de Groot N.N."/>
        </authorList>
    </citation>
    <scope>NUCLEOTIDE SEQUENCE [LARGE SCALE GENOMIC DNA]</scope>
    <source>
        <strain evidence="2 3">AR40</strain>
    </source>
</reference>
<feature type="transmembrane region" description="Helical" evidence="1">
    <location>
        <begin position="129"/>
        <end position="155"/>
    </location>
</feature>
<feature type="transmembrane region" description="Helical" evidence="1">
    <location>
        <begin position="96"/>
        <end position="122"/>
    </location>
</feature>
<feature type="transmembrane region" description="Helical" evidence="1">
    <location>
        <begin position="67"/>
        <end position="90"/>
    </location>
</feature>
<sequence>MKKADVKKLVVAAMFTALAVSLSTFSFPIGASKCFPIQHMVNVLCAVFLGPWYGVLVAFCTSLIRNLLGTGTLLAFPGSMVGALCCGLAYKLSQKYIPTYIAEVVGTGVIGGLVAFPVASLVMGKEAALFTYVVPFLVSTAGGTVIAALLITVLYKSHAINTLTSLLENDSPVSKSKAS</sequence>
<dbReference type="NCBIfam" id="TIGR02359">
    <property type="entry name" value="thiW"/>
    <property type="match status" value="1"/>
</dbReference>
<dbReference type="InterPro" id="IPR012652">
    <property type="entry name" value="ThiW"/>
</dbReference>
<protein>
    <submittedName>
        <fullName evidence="2">Energy coupling factor transporter S component ThiW</fullName>
    </submittedName>
</protein>
<evidence type="ECO:0000256" key="1">
    <source>
        <dbReference type="SAM" id="Phobius"/>
    </source>
</evidence>